<dbReference type="eggNOG" id="COG1295">
    <property type="taxonomic scope" value="Bacteria"/>
</dbReference>
<accession>W5UTS0</accession>
<dbReference type="AlphaFoldDB" id="W5UTS0"/>
<keyword evidence="4 6" id="KW-1133">Transmembrane helix</keyword>
<dbReference type="OrthoDB" id="397438at2"/>
<evidence type="ECO:0000256" key="6">
    <source>
        <dbReference type="SAM" id="Phobius"/>
    </source>
</evidence>
<evidence type="ECO:0000313" key="7">
    <source>
        <dbReference type="EMBL" id="AHH45522.1"/>
    </source>
</evidence>
<dbReference type="EMBL" id="CP007154">
    <property type="protein sequence ID" value="AHH45522.1"/>
    <property type="molecule type" value="Genomic_DNA"/>
</dbReference>
<evidence type="ECO:0000256" key="2">
    <source>
        <dbReference type="ARBA" id="ARBA00022475"/>
    </source>
</evidence>
<dbReference type="GO" id="GO:0005886">
    <property type="term" value="C:plasma membrane"/>
    <property type="evidence" value="ECO:0007669"/>
    <property type="project" value="UniProtKB-SubCell"/>
</dbReference>
<feature type="transmembrane region" description="Helical" evidence="6">
    <location>
        <begin position="235"/>
        <end position="264"/>
    </location>
</feature>
<feature type="transmembrane region" description="Helical" evidence="6">
    <location>
        <begin position="200"/>
        <end position="223"/>
    </location>
</feature>
<keyword evidence="8" id="KW-1185">Reference proteome</keyword>
<gene>
    <name evidence="7" type="ORF">MYB_02605</name>
</gene>
<dbReference type="Proteomes" id="UP000019229">
    <property type="component" value="Chromosome"/>
</dbReference>
<reference evidence="7 8" key="1">
    <citation type="journal article" date="2014" name="Genome Announc.">
        <title>Complete Genome Sequence of Mycoplasma bovoculi Strain M165/69T (ATCC 29104).</title>
        <authorList>
            <person name="Calcutt M.J."/>
            <person name="Foecking M.F."/>
        </authorList>
    </citation>
    <scope>NUCLEOTIDE SEQUENCE [LARGE SCALE GENOMIC DNA]</scope>
    <source>
        <strain evidence="7">M165/69</strain>
    </source>
</reference>
<sequence length="362" mass="42688">MRQGKKYLRSILVKKNKSIVFYQKMWFWIIFIILKPVFLSIKIKQPFQKKPQNITNTDLKEVVKGALVKTTHKNFGVITISYAFYILTSFIPILSLIIVILFFASKLVQDVEINGQKIHFYNFIIDEILNKFIPGIKQSINFLNSLSVNNQVWKSVAFLLLLLSSFLIGLNGYGKFIKYYSLSYDHNEPIALWILKVKSFFTIIGIVISSSIVIYLASLPIFYIKYFSLQIHQEWLYNVLFYVICFFFLLAYFFIGTTFLFKFLPGFRLKRKWNTPGVWIMTIASTQFTFLFSLLVLNGYINYDKFGSVSTFLYLSTFSLYISQFYHFAIAANYAYTQKFYRKTFKGKWYSKISKSYENTLY</sequence>
<proteinExistence type="predicted"/>
<dbReference type="HOGENOM" id="CLU_764666_0_0_14"/>
<keyword evidence="5 6" id="KW-0472">Membrane</keyword>
<dbReference type="RefSeq" id="WP_022935108.1">
    <property type="nucleotide sequence ID" value="NZ_CP007154.1"/>
</dbReference>
<comment type="subcellular location">
    <subcellularLocation>
        <location evidence="1">Cell membrane</location>
        <topology evidence="1">Multi-pass membrane protein</topology>
    </subcellularLocation>
</comment>
<feature type="transmembrane region" description="Helical" evidence="6">
    <location>
        <begin position="276"/>
        <end position="301"/>
    </location>
</feature>
<keyword evidence="3 6" id="KW-0812">Transmembrane</keyword>
<dbReference type="PATRIC" id="fig|743966.3.peg.522"/>
<evidence type="ECO:0000313" key="8">
    <source>
        <dbReference type="Proteomes" id="UP000019229"/>
    </source>
</evidence>
<organism evidence="7 8">
    <name type="scientific">Mesomycoplasma bovoculi M165/69</name>
    <dbReference type="NCBI Taxonomy" id="743966"/>
    <lineage>
        <taxon>Bacteria</taxon>
        <taxon>Bacillati</taxon>
        <taxon>Mycoplasmatota</taxon>
        <taxon>Mycoplasmoidales</taxon>
        <taxon>Metamycoplasmataceae</taxon>
        <taxon>Mesomycoplasma</taxon>
    </lineage>
</organism>
<feature type="transmembrane region" description="Helical" evidence="6">
    <location>
        <begin position="152"/>
        <end position="173"/>
    </location>
</feature>
<keyword evidence="2" id="KW-1003">Cell membrane</keyword>
<dbReference type="KEGG" id="mbc:MYB_02605"/>
<evidence type="ECO:0000256" key="1">
    <source>
        <dbReference type="ARBA" id="ARBA00004651"/>
    </source>
</evidence>
<evidence type="ECO:0000256" key="4">
    <source>
        <dbReference type="ARBA" id="ARBA00022989"/>
    </source>
</evidence>
<dbReference type="STRING" id="743966.MYB_02605"/>
<protein>
    <submittedName>
        <fullName evidence="7">Uncharacterized protein</fullName>
    </submittedName>
</protein>
<feature type="transmembrane region" description="Helical" evidence="6">
    <location>
        <begin position="313"/>
        <end position="336"/>
    </location>
</feature>
<feature type="transmembrane region" description="Helical" evidence="6">
    <location>
        <begin position="25"/>
        <end position="43"/>
    </location>
</feature>
<dbReference type="Pfam" id="PF03631">
    <property type="entry name" value="Virul_fac_BrkB"/>
    <property type="match status" value="1"/>
</dbReference>
<feature type="transmembrane region" description="Helical" evidence="6">
    <location>
        <begin position="82"/>
        <end position="104"/>
    </location>
</feature>
<evidence type="ECO:0000256" key="3">
    <source>
        <dbReference type="ARBA" id="ARBA00022692"/>
    </source>
</evidence>
<dbReference type="InterPro" id="IPR017039">
    <property type="entry name" value="Virul_fac_BrkB"/>
</dbReference>
<name>W5UTS0_9BACT</name>
<evidence type="ECO:0000256" key="5">
    <source>
        <dbReference type="ARBA" id="ARBA00023136"/>
    </source>
</evidence>